<dbReference type="OMA" id="QLWQDPE"/>
<dbReference type="EMBL" id="MNAD01001599">
    <property type="protein sequence ID" value="OJT03750.1"/>
    <property type="molecule type" value="Genomic_DNA"/>
</dbReference>
<feature type="compositionally biased region" description="Acidic residues" evidence="1">
    <location>
        <begin position="951"/>
        <end position="967"/>
    </location>
</feature>
<dbReference type="Proteomes" id="UP000184267">
    <property type="component" value="Unassembled WGS sequence"/>
</dbReference>
<feature type="region of interest" description="Disordered" evidence="1">
    <location>
        <begin position="335"/>
        <end position="428"/>
    </location>
</feature>
<dbReference type="InterPro" id="IPR024554">
    <property type="entry name" value="LEC1-like_C"/>
</dbReference>
<evidence type="ECO:0000313" key="4">
    <source>
        <dbReference type="Proteomes" id="UP000184267"/>
    </source>
</evidence>
<name>A0A1M2V7Z7_TRAPU</name>
<dbReference type="SMART" id="SM00312">
    <property type="entry name" value="PX"/>
    <property type="match status" value="1"/>
</dbReference>
<dbReference type="InterPro" id="IPR047168">
    <property type="entry name" value="LEC1-like"/>
</dbReference>
<dbReference type="PROSITE" id="PS50195">
    <property type="entry name" value="PX"/>
    <property type="match status" value="1"/>
</dbReference>
<evidence type="ECO:0000256" key="1">
    <source>
        <dbReference type="SAM" id="MobiDB-lite"/>
    </source>
</evidence>
<dbReference type="AlphaFoldDB" id="A0A1M2V7Z7"/>
<dbReference type="PANTHER" id="PTHR47185">
    <property type="entry name" value="PX DOMAIN-CONTAINING PROTEIN YPR097W"/>
    <property type="match status" value="1"/>
</dbReference>
<dbReference type="STRING" id="154538.A0A1M2V7Z7"/>
<feature type="compositionally biased region" description="Low complexity" evidence="1">
    <location>
        <begin position="338"/>
        <end position="353"/>
    </location>
</feature>
<sequence>MERSSTLRPPKPSRSVPDLPPPSPSDSTHSPPESDDGIFATPLASPLVNSDQVLVASPVTEHPPELPNYSSDAASSSDPGPDFTTLTPIRAHYLKKELIRLQFTHELDALVTAPTNNVSTFSYLGSPFTPPPKDAPPLDLPFLRYFFRHFVLTFPFLESAPKDFFPDKVQPFLASLLTRNLSPTSVLDDNPEESEEAARHRLLNKLERNLSMLLTSATKLAEPEEVVRLTQADLNRLEVLARKRAAREKRLKDSFDVNVVCVRSVVEKKRMRSKVHEEFIIRTRQRDHADVFVSRRYGDFKTLADELRKVHPDEVVPTPPAKDRSFVNVTVSPASYTPTQPSPSNSFSSYLSPASPPFQMPSAPPVSPVASQAGRTPTRLPRPRGSADLYDTERNSSADSFGTGSPTSPTFLSVPGGSTSGGGMSQQAMRLSREKNRLTLRSYLTVLLSSSTFASSPVLKSFLLSGPTRLSEEELQDARRREEADQMREDGRKRFAKEITARVDGLRQTVRSVKGELLGKDGLTHIFGTIKETTDVRNLPETYQAVIEWARISLASTVFHHFVASDSASESFASLKRIHGLMPYFMLKAALKISNPMGMIRGVLDLFLAQPFGGRSLLQRMFTGQLMEEVRALEEDIEAVKEKVDDPVMCEKVKLYVYAPREIQAVYKADAATEDMHVLAVVLRSGEEPALSRAQMQRVIYAHRAHKEYAKYTESLADSDDDEGPQNEEAWLFEDLSVLAKLYSRLLDREQLIELIFQGNTAELLKDIITIFYAPLAQVYKAASIADSLSDLQNFVNDLIRTVEQTEELSQTDPAKTVQIFIDLIQRHEQSFYSFVHKVHTKGEGLFTRLMRWIELFLTLMRDGLGEPISLDFILPHTGAERADILREVDEVALYHYKLKVAYEAKLRRRFGRTQGMNDADAEDEAAAQLVNGVVRDLSFGDLVKGDADDLAAQETDDEDDSSDEDSSSGSGSSGSGSGSGSDESDEDSGGGSDTERDSTPHTGELALPLGRSRTVGHSPVEQRQPPPHLRSPHGVRHSADTPRPRPHTPEERPPGVPQRSRTFSTPSRPMHSDSRFKDLPPHPGSKELPPVPHSAPNRARQQEKQPERPLPPSKKAAPKPKKGAAAPKPPDLAHIPQLLPLFVEMVRAFAYPARPSADGIRNPIDEAATDSATVSSLDTLRNGCVQHTESRRSLGLL</sequence>
<dbReference type="SUPFAM" id="SSF64268">
    <property type="entry name" value="PX domain"/>
    <property type="match status" value="1"/>
</dbReference>
<feature type="compositionally biased region" description="Pro residues" evidence="1">
    <location>
        <begin position="354"/>
        <end position="367"/>
    </location>
</feature>
<dbReference type="Pfam" id="PF12825">
    <property type="entry name" value="DUF3818"/>
    <property type="match status" value="1"/>
</dbReference>
<dbReference type="Gene3D" id="3.30.1520.10">
    <property type="entry name" value="Phox-like domain"/>
    <property type="match status" value="1"/>
</dbReference>
<dbReference type="GO" id="GO:0035091">
    <property type="term" value="F:phosphatidylinositol binding"/>
    <property type="evidence" value="ECO:0007669"/>
    <property type="project" value="InterPro"/>
</dbReference>
<proteinExistence type="predicted"/>
<reference evidence="3 4" key="1">
    <citation type="submission" date="2016-10" db="EMBL/GenBank/DDBJ databases">
        <title>Genome sequence of the basidiomycete white-rot fungus Trametes pubescens.</title>
        <authorList>
            <person name="Makela M.R."/>
            <person name="Granchi Z."/>
            <person name="Peng M."/>
            <person name="De Vries R.P."/>
            <person name="Grigoriev I."/>
            <person name="Riley R."/>
            <person name="Hilden K."/>
        </authorList>
    </citation>
    <scope>NUCLEOTIDE SEQUENCE [LARGE SCALE GENOMIC DNA]</scope>
    <source>
        <strain evidence="3 4">FBCC735</strain>
    </source>
</reference>
<dbReference type="InterPro" id="IPR036871">
    <property type="entry name" value="PX_dom_sf"/>
</dbReference>
<protein>
    <submittedName>
        <fullName evidence="3">PX domain-containing protein</fullName>
    </submittedName>
</protein>
<dbReference type="InterPro" id="IPR024555">
    <property type="entry name" value="PX-associated"/>
</dbReference>
<feature type="region of interest" description="Disordered" evidence="1">
    <location>
        <begin position="470"/>
        <end position="489"/>
    </location>
</feature>
<feature type="compositionally biased region" description="Low complexity" evidence="1">
    <location>
        <begin position="368"/>
        <end position="379"/>
    </location>
</feature>
<feature type="compositionally biased region" description="Polar residues" evidence="1">
    <location>
        <begin position="397"/>
        <end position="411"/>
    </location>
</feature>
<organism evidence="3 4">
    <name type="scientific">Trametes pubescens</name>
    <name type="common">White-rot fungus</name>
    <dbReference type="NCBI Taxonomy" id="154538"/>
    <lineage>
        <taxon>Eukaryota</taxon>
        <taxon>Fungi</taxon>
        <taxon>Dikarya</taxon>
        <taxon>Basidiomycota</taxon>
        <taxon>Agaricomycotina</taxon>
        <taxon>Agaricomycetes</taxon>
        <taxon>Polyporales</taxon>
        <taxon>Polyporaceae</taxon>
        <taxon>Trametes</taxon>
    </lineage>
</organism>
<keyword evidence="4" id="KW-1185">Reference proteome</keyword>
<feature type="compositionally biased region" description="Basic and acidic residues" evidence="1">
    <location>
        <begin position="1038"/>
        <end position="1054"/>
    </location>
</feature>
<accession>A0A1M2V7Z7</accession>
<dbReference type="PANTHER" id="PTHR47185:SF1">
    <property type="entry name" value="PX DOMAIN-CONTAINING PROTEIN YPR097W"/>
    <property type="match status" value="1"/>
</dbReference>
<comment type="caution">
    <text evidence="3">The sequence shown here is derived from an EMBL/GenBank/DDBJ whole genome shotgun (WGS) entry which is preliminary data.</text>
</comment>
<dbReference type="Pfam" id="PF12828">
    <property type="entry name" value="PXB"/>
    <property type="match status" value="1"/>
</dbReference>
<dbReference type="Pfam" id="PF00787">
    <property type="entry name" value="PX"/>
    <property type="match status" value="1"/>
</dbReference>
<gene>
    <name evidence="3" type="ORF">TRAPUB_5572</name>
</gene>
<dbReference type="OrthoDB" id="2117459at2759"/>
<evidence type="ECO:0000313" key="3">
    <source>
        <dbReference type="EMBL" id="OJT03750.1"/>
    </source>
</evidence>
<dbReference type="InterPro" id="IPR001683">
    <property type="entry name" value="PX_dom"/>
</dbReference>
<evidence type="ECO:0000259" key="2">
    <source>
        <dbReference type="PROSITE" id="PS50195"/>
    </source>
</evidence>
<feature type="domain" description="PX" evidence="2">
    <location>
        <begin position="257"/>
        <end position="470"/>
    </location>
</feature>
<feature type="region of interest" description="Disordered" evidence="1">
    <location>
        <begin position="1"/>
        <end position="82"/>
    </location>
</feature>
<feature type="region of interest" description="Disordered" evidence="1">
    <location>
        <begin position="951"/>
        <end position="1134"/>
    </location>
</feature>
<feature type="compositionally biased region" description="Basic and acidic residues" evidence="1">
    <location>
        <begin position="1071"/>
        <end position="1081"/>
    </location>
</feature>